<keyword evidence="3" id="KW-1185">Reference proteome</keyword>
<accession>A0AAV6RJG2</accession>
<sequence>MNRKGPIEVTNKKTHTHTHTEEWKGFPRVGGVFYVTTERSFKRFHPLVLEEKVKRRQSHRPTVTGDANTPPSSGRRVCDVSKEIKIGSFQTSTFIFYTSAKHAAV</sequence>
<dbReference type="Proteomes" id="UP000693946">
    <property type="component" value="Linkage Group LG19"/>
</dbReference>
<feature type="region of interest" description="Disordered" evidence="1">
    <location>
        <begin position="1"/>
        <end position="21"/>
    </location>
</feature>
<organism evidence="2 3">
    <name type="scientific">Solea senegalensis</name>
    <name type="common">Senegalese sole</name>
    <dbReference type="NCBI Taxonomy" id="28829"/>
    <lineage>
        <taxon>Eukaryota</taxon>
        <taxon>Metazoa</taxon>
        <taxon>Chordata</taxon>
        <taxon>Craniata</taxon>
        <taxon>Vertebrata</taxon>
        <taxon>Euteleostomi</taxon>
        <taxon>Actinopterygii</taxon>
        <taxon>Neopterygii</taxon>
        <taxon>Teleostei</taxon>
        <taxon>Neoteleostei</taxon>
        <taxon>Acanthomorphata</taxon>
        <taxon>Carangaria</taxon>
        <taxon>Pleuronectiformes</taxon>
        <taxon>Pleuronectoidei</taxon>
        <taxon>Soleidae</taxon>
        <taxon>Solea</taxon>
    </lineage>
</organism>
<evidence type="ECO:0000256" key="1">
    <source>
        <dbReference type="SAM" id="MobiDB-lite"/>
    </source>
</evidence>
<evidence type="ECO:0000313" key="3">
    <source>
        <dbReference type="Proteomes" id="UP000693946"/>
    </source>
</evidence>
<dbReference type="EMBL" id="JAGKHQ010000011">
    <property type="protein sequence ID" value="KAG7504405.1"/>
    <property type="molecule type" value="Genomic_DNA"/>
</dbReference>
<proteinExistence type="predicted"/>
<dbReference type="AlphaFoldDB" id="A0AAV6RJG2"/>
<protein>
    <submittedName>
        <fullName evidence="2">Uncharacterized protein</fullName>
    </submittedName>
</protein>
<evidence type="ECO:0000313" key="2">
    <source>
        <dbReference type="EMBL" id="KAG7504405.1"/>
    </source>
</evidence>
<comment type="caution">
    <text evidence="2">The sequence shown here is derived from an EMBL/GenBank/DDBJ whole genome shotgun (WGS) entry which is preliminary data.</text>
</comment>
<feature type="region of interest" description="Disordered" evidence="1">
    <location>
        <begin position="55"/>
        <end position="76"/>
    </location>
</feature>
<reference evidence="2 3" key="1">
    <citation type="journal article" date="2021" name="Sci. Rep.">
        <title>Chromosome anchoring in Senegalese sole (Solea senegalensis) reveals sex-associated markers and genome rearrangements in flatfish.</title>
        <authorList>
            <person name="Guerrero-Cozar I."/>
            <person name="Gomez-Garrido J."/>
            <person name="Berbel C."/>
            <person name="Martinez-Blanch J.F."/>
            <person name="Alioto T."/>
            <person name="Claros M.G."/>
            <person name="Gagnaire P.A."/>
            <person name="Manchado M."/>
        </authorList>
    </citation>
    <scope>NUCLEOTIDE SEQUENCE [LARGE SCALE GENOMIC DNA]</scope>
    <source>
        <strain evidence="2">Sse05_10M</strain>
    </source>
</reference>
<gene>
    <name evidence="2" type="ORF">JOB18_008309</name>
</gene>
<name>A0AAV6RJG2_SOLSE</name>